<dbReference type="AlphaFoldDB" id="A0A164HXK7"/>
<dbReference type="Proteomes" id="UP000076501">
    <property type="component" value="Unassembled WGS sequence"/>
</dbReference>
<dbReference type="RefSeq" id="WP_063221352.1">
    <property type="nucleotide sequence ID" value="NZ_JAEHBS010000049.1"/>
</dbReference>
<proteinExistence type="predicted"/>
<evidence type="ECO:0000313" key="2">
    <source>
        <dbReference type="Proteomes" id="UP000076501"/>
    </source>
</evidence>
<sequence length="64" mass="7333">MQRKILVITSSLAGLPTVSEFKTKEDAKEQVRKLIQKGMSQSVIRITQEIPMNIEIQVDVEFEE</sequence>
<comment type="caution">
    <text evidence="1">The sequence shown here is derived from an EMBL/GenBank/DDBJ whole genome shotgun (WGS) entry which is preliminary data.</text>
</comment>
<name>A0A164HXK7_BACCE</name>
<dbReference type="PATRIC" id="fig|1396.539.peg.4894"/>
<accession>A0A164HXK7</accession>
<organism evidence="1 2">
    <name type="scientific">Bacillus cereus</name>
    <dbReference type="NCBI Taxonomy" id="1396"/>
    <lineage>
        <taxon>Bacteria</taxon>
        <taxon>Bacillati</taxon>
        <taxon>Bacillota</taxon>
        <taxon>Bacilli</taxon>
        <taxon>Bacillales</taxon>
        <taxon>Bacillaceae</taxon>
        <taxon>Bacillus</taxon>
        <taxon>Bacillus cereus group</taxon>
    </lineage>
</organism>
<gene>
    <name evidence="1" type="ORF">B4082_0626</name>
</gene>
<dbReference type="EMBL" id="LJKA01000005">
    <property type="protein sequence ID" value="KZD40827.1"/>
    <property type="molecule type" value="Genomic_DNA"/>
</dbReference>
<evidence type="ECO:0000313" key="1">
    <source>
        <dbReference type="EMBL" id="KZD40827.1"/>
    </source>
</evidence>
<reference evidence="1 2" key="1">
    <citation type="submission" date="2015-09" db="EMBL/GenBank/DDBJ databases">
        <title>Bacillus cereus food isolates.</title>
        <authorList>
            <person name="Boekhorst J."/>
        </authorList>
    </citation>
    <scope>NUCLEOTIDE SEQUENCE [LARGE SCALE GENOMIC DNA]</scope>
    <source>
        <strain evidence="1 2">B4082</strain>
    </source>
</reference>
<protein>
    <submittedName>
        <fullName evidence="1">Uncharacterized protein</fullName>
    </submittedName>
</protein>